<protein>
    <submittedName>
        <fullName evidence="1">Uncharacterized protein</fullName>
    </submittedName>
</protein>
<dbReference type="EMBL" id="JAHRIP010029940">
    <property type="protein sequence ID" value="MEQ2292194.1"/>
    <property type="molecule type" value="Genomic_DNA"/>
</dbReference>
<keyword evidence="2" id="KW-1185">Reference proteome</keyword>
<dbReference type="Proteomes" id="UP001469553">
    <property type="component" value="Unassembled WGS sequence"/>
</dbReference>
<evidence type="ECO:0000313" key="1">
    <source>
        <dbReference type="EMBL" id="MEQ2292194.1"/>
    </source>
</evidence>
<sequence length="78" mass="8545">MAICPPFTSPLLLSDVVVPRSSKAPSQIETVTLSLRHQVEQFSPSEGRTTGPHHHGYSCNVQFGWPTERAAPPNSYRG</sequence>
<name>A0ABV0YEF0_9TELE</name>
<comment type="caution">
    <text evidence="1">The sequence shown here is derived from an EMBL/GenBank/DDBJ whole genome shotgun (WGS) entry which is preliminary data.</text>
</comment>
<proteinExistence type="predicted"/>
<organism evidence="1 2">
    <name type="scientific">Ameca splendens</name>
    <dbReference type="NCBI Taxonomy" id="208324"/>
    <lineage>
        <taxon>Eukaryota</taxon>
        <taxon>Metazoa</taxon>
        <taxon>Chordata</taxon>
        <taxon>Craniata</taxon>
        <taxon>Vertebrata</taxon>
        <taxon>Euteleostomi</taxon>
        <taxon>Actinopterygii</taxon>
        <taxon>Neopterygii</taxon>
        <taxon>Teleostei</taxon>
        <taxon>Neoteleostei</taxon>
        <taxon>Acanthomorphata</taxon>
        <taxon>Ovalentaria</taxon>
        <taxon>Atherinomorphae</taxon>
        <taxon>Cyprinodontiformes</taxon>
        <taxon>Goodeidae</taxon>
        <taxon>Ameca</taxon>
    </lineage>
</organism>
<accession>A0ABV0YEF0</accession>
<evidence type="ECO:0000313" key="2">
    <source>
        <dbReference type="Proteomes" id="UP001469553"/>
    </source>
</evidence>
<reference evidence="1 2" key="1">
    <citation type="submission" date="2021-06" db="EMBL/GenBank/DDBJ databases">
        <authorList>
            <person name="Palmer J.M."/>
        </authorList>
    </citation>
    <scope>NUCLEOTIDE SEQUENCE [LARGE SCALE GENOMIC DNA]</scope>
    <source>
        <strain evidence="1 2">AS_MEX2019</strain>
        <tissue evidence="1">Muscle</tissue>
    </source>
</reference>
<gene>
    <name evidence="1" type="ORF">AMECASPLE_020578</name>
</gene>